<dbReference type="RefSeq" id="WP_062148544.1">
    <property type="nucleotide sequence ID" value="NZ_CP013002.1"/>
</dbReference>
<dbReference type="STRING" id="69395.AQ619_13435"/>
<dbReference type="InterPro" id="IPR006522">
    <property type="entry name" value="Phage_virion_morphogenesis"/>
</dbReference>
<reference evidence="1 2" key="1">
    <citation type="submission" date="2015-10" db="EMBL/GenBank/DDBJ databases">
        <title>Conservation of the essential genome among Caulobacter and Brevundimonas species.</title>
        <authorList>
            <person name="Scott D."/>
            <person name="Ely B."/>
        </authorList>
    </citation>
    <scope>NUCLEOTIDE SEQUENCE [LARGE SCALE GENOMIC DNA]</scope>
    <source>
        <strain evidence="1 2">CB4</strain>
    </source>
</reference>
<gene>
    <name evidence="1" type="ORF">AQ619_13435</name>
</gene>
<evidence type="ECO:0008006" key="3">
    <source>
        <dbReference type="Google" id="ProtNLM"/>
    </source>
</evidence>
<accession>A0A0P0P270</accession>
<name>A0A0P0P270_9CAUL</name>
<dbReference type="Proteomes" id="UP000056905">
    <property type="component" value="Chromosome"/>
</dbReference>
<dbReference type="Pfam" id="PF05069">
    <property type="entry name" value="Phage_tail_S"/>
    <property type="match status" value="1"/>
</dbReference>
<sequence length="174" mass="18412">MSVGFTLHVDDADILAGLRGLRAVASDLRPVLEDIGSELESSTVMRFVTNVAPDGMPWAPSAAATARGSQTLVDTTRLRDSIHYVLDGDAVEVGSALAYAGVHQGGIDEEVVVSSHERRFTMVFGRRISGVTNVMPHSRRMRLPARPFLGVSAGDGAVILDIIGDHLARAAGGH</sequence>
<evidence type="ECO:0000313" key="1">
    <source>
        <dbReference type="EMBL" id="ALL14263.1"/>
    </source>
</evidence>
<evidence type="ECO:0000313" key="2">
    <source>
        <dbReference type="Proteomes" id="UP000056905"/>
    </source>
</evidence>
<dbReference type="AlphaFoldDB" id="A0A0P0P270"/>
<protein>
    <recommendedName>
        <fullName evidence="3">Phage virion morphogenesis protein</fullName>
    </recommendedName>
</protein>
<proteinExistence type="predicted"/>
<keyword evidence="2" id="KW-1185">Reference proteome</keyword>
<dbReference type="OrthoDB" id="2081253at2"/>
<dbReference type="KEGG" id="chq:AQ619_13435"/>
<dbReference type="EMBL" id="CP013002">
    <property type="protein sequence ID" value="ALL14263.1"/>
    <property type="molecule type" value="Genomic_DNA"/>
</dbReference>
<organism evidence="1 2">
    <name type="scientific">Caulobacter henricii</name>
    <dbReference type="NCBI Taxonomy" id="69395"/>
    <lineage>
        <taxon>Bacteria</taxon>
        <taxon>Pseudomonadati</taxon>
        <taxon>Pseudomonadota</taxon>
        <taxon>Alphaproteobacteria</taxon>
        <taxon>Caulobacterales</taxon>
        <taxon>Caulobacteraceae</taxon>
        <taxon>Caulobacter</taxon>
    </lineage>
</organism>